<dbReference type="GO" id="GO:0009225">
    <property type="term" value="P:nucleotide-sugar metabolic process"/>
    <property type="evidence" value="ECO:0007669"/>
    <property type="project" value="TreeGrafter"/>
</dbReference>
<evidence type="ECO:0000313" key="2">
    <source>
        <dbReference type="EMBL" id="KAI1715401.1"/>
    </source>
</evidence>
<dbReference type="InterPro" id="IPR007724">
    <property type="entry name" value="Poly_GlycHdrlase"/>
</dbReference>
<dbReference type="Pfam" id="PF20811">
    <property type="entry name" value="PARG_cat_N"/>
    <property type="match status" value="1"/>
</dbReference>
<dbReference type="GO" id="GO:0004649">
    <property type="term" value="F:poly(ADP-ribose) glycohydrolase activity"/>
    <property type="evidence" value="ECO:0007669"/>
    <property type="project" value="InterPro"/>
</dbReference>
<dbReference type="EMBL" id="JAKKPZ010000011">
    <property type="protein sequence ID" value="KAI1715401.1"/>
    <property type="molecule type" value="Genomic_DNA"/>
</dbReference>
<feature type="domain" description="PARG helical" evidence="1">
    <location>
        <begin position="114"/>
        <end position="205"/>
    </location>
</feature>
<dbReference type="GO" id="GO:0005634">
    <property type="term" value="C:nucleus"/>
    <property type="evidence" value="ECO:0007669"/>
    <property type="project" value="TreeGrafter"/>
</dbReference>
<evidence type="ECO:0000259" key="1">
    <source>
        <dbReference type="Pfam" id="PF20811"/>
    </source>
</evidence>
<dbReference type="PANTHER" id="PTHR12837">
    <property type="entry name" value="POLY ADP-RIBOSE GLYCOHYDROLASE"/>
    <property type="match status" value="1"/>
</dbReference>
<dbReference type="Proteomes" id="UP001201812">
    <property type="component" value="Unassembled WGS sequence"/>
</dbReference>
<proteinExistence type="predicted"/>
<dbReference type="AlphaFoldDB" id="A0AAD4R4H1"/>
<accession>A0AAD4R4H1</accession>
<dbReference type="PANTHER" id="PTHR12837:SF15">
    <property type="entry name" value="POLY(ADP-RIBOSE) GLYCOHYDROLASE"/>
    <property type="match status" value="1"/>
</dbReference>
<keyword evidence="3" id="KW-1185">Reference proteome</keyword>
<dbReference type="GO" id="GO:0005737">
    <property type="term" value="C:cytoplasm"/>
    <property type="evidence" value="ECO:0007669"/>
    <property type="project" value="TreeGrafter"/>
</dbReference>
<sequence>MSLSPRIRDFTDPQNDHFLVSDQRDEQSGLYLPSPSYTSAHNEWDFSKYVPLPFYAVGDNERWRVIEGELLKIHLSKNLQLKDLMNYIKRYTFKTMGFSALRQLIEVELDSGYANHLMQTVIPKMAGLALAIHTLITQPIPLLKIGCDASVTFSQQQVACLLANAFFCTFPEELRDDATRDNFNGINFSRLSSLRCDKAVEKLNATWQHHNNEKLC</sequence>
<protein>
    <submittedName>
        <fullName evidence="2">Poly (ADP-ribose) glycohydrolase (PARG) domain-containing protein</fullName>
    </submittedName>
</protein>
<reference evidence="2" key="1">
    <citation type="submission" date="2022-01" db="EMBL/GenBank/DDBJ databases">
        <title>Genome Sequence Resource for Two Populations of Ditylenchus destructor, the Migratory Endoparasitic Phytonematode.</title>
        <authorList>
            <person name="Zhang H."/>
            <person name="Lin R."/>
            <person name="Xie B."/>
        </authorList>
    </citation>
    <scope>NUCLEOTIDE SEQUENCE</scope>
    <source>
        <strain evidence="2">BazhouSP</strain>
    </source>
</reference>
<comment type="caution">
    <text evidence="2">The sequence shown here is derived from an EMBL/GenBank/DDBJ whole genome shotgun (WGS) entry which is preliminary data.</text>
</comment>
<gene>
    <name evidence="2" type="ORF">DdX_07711</name>
</gene>
<dbReference type="GO" id="GO:1990966">
    <property type="term" value="P:ATP generation from poly-ADP-D-ribose"/>
    <property type="evidence" value="ECO:0007669"/>
    <property type="project" value="TreeGrafter"/>
</dbReference>
<dbReference type="GO" id="GO:0006282">
    <property type="term" value="P:regulation of DNA repair"/>
    <property type="evidence" value="ECO:0007669"/>
    <property type="project" value="InterPro"/>
</dbReference>
<organism evidence="2 3">
    <name type="scientific">Ditylenchus destructor</name>
    <dbReference type="NCBI Taxonomy" id="166010"/>
    <lineage>
        <taxon>Eukaryota</taxon>
        <taxon>Metazoa</taxon>
        <taxon>Ecdysozoa</taxon>
        <taxon>Nematoda</taxon>
        <taxon>Chromadorea</taxon>
        <taxon>Rhabditida</taxon>
        <taxon>Tylenchina</taxon>
        <taxon>Tylenchomorpha</taxon>
        <taxon>Sphaerularioidea</taxon>
        <taxon>Anguinidae</taxon>
        <taxon>Anguininae</taxon>
        <taxon>Ditylenchus</taxon>
    </lineage>
</organism>
<dbReference type="GO" id="GO:0005975">
    <property type="term" value="P:carbohydrate metabolic process"/>
    <property type="evidence" value="ECO:0007669"/>
    <property type="project" value="InterPro"/>
</dbReference>
<evidence type="ECO:0000313" key="3">
    <source>
        <dbReference type="Proteomes" id="UP001201812"/>
    </source>
</evidence>
<dbReference type="InterPro" id="IPR048362">
    <property type="entry name" value="PARG_helical"/>
</dbReference>
<name>A0AAD4R4H1_9BILA</name>